<dbReference type="Gene3D" id="3.40.50.1820">
    <property type="entry name" value="alpha/beta hydrolase"/>
    <property type="match status" value="1"/>
</dbReference>
<comment type="caution">
    <text evidence="1">The sequence shown here is derived from an EMBL/GenBank/DDBJ whole genome shotgun (WGS) entry which is preliminary data.</text>
</comment>
<dbReference type="EMBL" id="AOLV01000005">
    <property type="protein sequence ID" value="EPX87649.1"/>
    <property type="molecule type" value="Genomic_DNA"/>
</dbReference>
<dbReference type="AlphaFoldDB" id="S9SMM6"/>
<name>S9SMM6_9RHOB</name>
<accession>S9SMM6</accession>
<proteinExistence type="predicted"/>
<protein>
    <submittedName>
        <fullName evidence="1">Uncharacterized protein</fullName>
    </submittedName>
</protein>
<gene>
    <name evidence="1" type="ORF">ruthe_00355</name>
</gene>
<organism evidence="1 2">
    <name type="scientific">Rubellimicrobium thermophilum DSM 16684</name>
    <dbReference type="NCBI Taxonomy" id="1123069"/>
    <lineage>
        <taxon>Bacteria</taxon>
        <taxon>Pseudomonadati</taxon>
        <taxon>Pseudomonadota</taxon>
        <taxon>Alphaproteobacteria</taxon>
        <taxon>Rhodobacterales</taxon>
        <taxon>Roseobacteraceae</taxon>
        <taxon>Rubellimicrobium</taxon>
    </lineage>
</organism>
<evidence type="ECO:0000313" key="1">
    <source>
        <dbReference type="EMBL" id="EPX87649.1"/>
    </source>
</evidence>
<dbReference type="STRING" id="1123069.ruthe_00355"/>
<reference evidence="1 2" key="1">
    <citation type="journal article" date="2013" name="Stand. Genomic Sci.">
        <title>Genome sequence of the reddish-pigmented Rubellimicrobium thermophilum type strain (DSM 16684(T)), a member of the Roseobacter clade.</title>
        <authorList>
            <person name="Fiebig A."/>
            <person name="Riedel T."/>
            <person name="Gronow S."/>
            <person name="Petersen J."/>
            <person name="Klenk H.P."/>
            <person name="Goker M."/>
        </authorList>
    </citation>
    <scope>NUCLEOTIDE SEQUENCE [LARGE SCALE GENOMIC DNA]</scope>
    <source>
        <strain evidence="1 2">DSM 16684</strain>
    </source>
</reference>
<keyword evidence="2" id="KW-1185">Reference proteome</keyword>
<sequence length="107" mass="11347">MGRASLLLRAGNPMIEGHSAFYTLHPALAGRADFPDLAGLAADRALFLRVGTEDRHFPAEAVRPAFADLRAIAAAAGGVADCALFAGPHLCPRSIQDEAARFLRDHL</sequence>
<evidence type="ECO:0000313" key="2">
    <source>
        <dbReference type="Proteomes" id="UP000015346"/>
    </source>
</evidence>
<dbReference type="InterPro" id="IPR029058">
    <property type="entry name" value="AB_hydrolase_fold"/>
</dbReference>
<dbReference type="Proteomes" id="UP000015346">
    <property type="component" value="Unassembled WGS sequence"/>
</dbReference>
<dbReference type="HOGENOM" id="CLU_2208134_0_0_5"/>